<name>A0A1B6GU06_9HEMI</name>
<organism evidence="2">
    <name type="scientific">Cuerna arida</name>
    <dbReference type="NCBI Taxonomy" id="1464854"/>
    <lineage>
        <taxon>Eukaryota</taxon>
        <taxon>Metazoa</taxon>
        <taxon>Ecdysozoa</taxon>
        <taxon>Arthropoda</taxon>
        <taxon>Hexapoda</taxon>
        <taxon>Insecta</taxon>
        <taxon>Pterygota</taxon>
        <taxon>Neoptera</taxon>
        <taxon>Paraneoptera</taxon>
        <taxon>Hemiptera</taxon>
        <taxon>Auchenorrhyncha</taxon>
        <taxon>Membracoidea</taxon>
        <taxon>Cicadellidae</taxon>
        <taxon>Cicadellinae</taxon>
        <taxon>Proconiini</taxon>
        <taxon>Cuerna</taxon>
    </lineage>
</organism>
<dbReference type="SUPFAM" id="SSF56219">
    <property type="entry name" value="DNase I-like"/>
    <property type="match status" value="1"/>
</dbReference>
<proteinExistence type="predicted"/>
<feature type="domain" description="Reverse transcriptase" evidence="1">
    <location>
        <begin position="510"/>
        <end position="782"/>
    </location>
</feature>
<protein>
    <recommendedName>
        <fullName evidence="1">Reverse transcriptase domain-containing protein</fullName>
    </recommendedName>
</protein>
<dbReference type="CDD" id="cd01650">
    <property type="entry name" value="RT_nLTR_like"/>
    <property type="match status" value="1"/>
</dbReference>
<dbReference type="InterPro" id="IPR036691">
    <property type="entry name" value="Endo/exonu/phosph_ase_sf"/>
</dbReference>
<evidence type="ECO:0000259" key="1">
    <source>
        <dbReference type="PROSITE" id="PS50878"/>
    </source>
</evidence>
<accession>A0A1B6GU06</accession>
<dbReference type="SUPFAM" id="SSF56672">
    <property type="entry name" value="DNA/RNA polymerases"/>
    <property type="match status" value="1"/>
</dbReference>
<sequence>MSQQFDKQQVKIRPSSLTFTTQKYCSGHLTVFHQNVDRISNKIDRLSHLIQIIKPHVVVLTEHGLTQDHIINTRLEDYCLAAEYSRQNHLKGGVAIYCQESIIDQVEPVEVQNISIELVCEIAMVKIKTPKQHIHIIGIYRPPQGSLTESMDVIASVLDKVPTWKSPIIMVGDINIDCLKPDRDQVSFSETLLSYNMTRIPLPPTRITPQSQTSIDCVCTNQKEDEVSVQILSSGISDHMAQLCMIQILPEKTTNIRGQKRNFSDDNIHSLKHLLTCETWDSVFNSDNVETAYDNFSNIIASALNQTCPYKKYNQRRSKRKIWNPELNTLRREFLDANERYLMTGSLEHKQEAAAKKKNYDLKIKELRRQSTANQIAQSENKTKAIWDIINNERRTKKSLTGPKELKIDNKTSDDPLQIVDHFNTVFTTMADSAILSNNPLQNPNNLQATVLQQLYIPPFHLQETTIEEVIKTINSLPAKVSAGVDEVSPKLLKACKYEIAIPLTTIINMSFQSGKFPSHLKLSKVIPIFKQGDQCEATNYRPISLVSTFSKVIEKIVLTRLLNYLTHHNLLTEQQHGFTKNRSTTTALISFIEHIIDQVEAKNTTTAILLDFSKAFDTLEHEQLLTKLNTMGVRGTEAEWFRSYLTNREQVVEIRQTQNNKIVQVTSNPLTVLRGVPQGSVLGPVLFTLFTNDLPKYLDEFATTLMYADDTVLLLSDKSTENLEIKSFTAMNMAVQYCHQNDLVVNEAKTQQLVFATRKEQSVHLPNVHAAAEAKYLGVTIDEDLKWTSHIDIVCRKLSTSLYTIKRIKSISDIASAKTAYYALFESNLRYGLLVWGSSTTRNLQRILVAQKKAVRALAGLQPRESCRPAFTNLSILTVVSLYVLEAVTLVHESGFPRGCNTHQYNTRRATDFHLPAHRLSLFEKKPSYMSLKLWNCLPEDFKKLNARTFKTKVKLWLLQNPFYTIEEYYRRGGNDN</sequence>
<gene>
    <name evidence="2" type="ORF">g.18535</name>
</gene>
<dbReference type="PANTHER" id="PTHR33332">
    <property type="entry name" value="REVERSE TRANSCRIPTASE DOMAIN-CONTAINING PROTEIN"/>
    <property type="match status" value="1"/>
</dbReference>
<reference evidence="2" key="1">
    <citation type="submission" date="2015-11" db="EMBL/GenBank/DDBJ databases">
        <title>De novo transcriptome assembly of four potential Pierce s Disease insect vectors from Arizona vineyards.</title>
        <authorList>
            <person name="Tassone E.E."/>
        </authorList>
    </citation>
    <scope>NUCLEOTIDE SEQUENCE</scope>
</reference>
<dbReference type="EMBL" id="GECZ01003936">
    <property type="protein sequence ID" value="JAS65833.1"/>
    <property type="molecule type" value="Transcribed_RNA"/>
</dbReference>
<dbReference type="InterPro" id="IPR000477">
    <property type="entry name" value="RT_dom"/>
</dbReference>
<dbReference type="InterPro" id="IPR043502">
    <property type="entry name" value="DNA/RNA_pol_sf"/>
</dbReference>
<dbReference type="GO" id="GO:0071897">
    <property type="term" value="P:DNA biosynthetic process"/>
    <property type="evidence" value="ECO:0007669"/>
    <property type="project" value="UniProtKB-ARBA"/>
</dbReference>
<evidence type="ECO:0000313" key="2">
    <source>
        <dbReference type="EMBL" id="JAS65833.1"/>
    </source>
</evidence>
<dbReference type="PROSITE" id="PS50878">
    <property type="entry name" value="RT_POL"/>
    <property type="match status" value="1"/>
</dbReference>
<dbReference type="AlphaFoldDB" id="A0A1B6GU06"/>
<dbReference type="Gene3D" id="3.60.10.10">
    <property type="entry name" value="Endonuclease/exonuclease/phosphatase"/>
    <property type="match status" value="1"/>
</dbReference>
<dbReference type="Pfam" id="PF00078">
    <property type="entry name" value="RVT_1"/>
    <property type="match status" value="1"/>
</dbReference>